<dbReference type="AlphaFoldDB" id="A0A8S3UYY9"/>
<name>A0A8S3UYY9_MYTED</name>
<gene>
    <name evidence="2" type="ORF">MEDL_60941</name>
</gene>
<feature type="region of interest" description="Disordered" evidence="1">
    <location>
        <begin position="95"/>
        <end position="168"/>
    </location>
</feature>
<protein>
    <submittedName>
        <fullName evidence="2">Uncharacterized protein</fullName>
    </submittedName>
</protein>
<proteinExistence type="predicted"/>
<evidence type="ECO:0000313" key="3">
    <source>
        <dbReference type="Proteomes" id="UP000683360"/>
    </source>
</evidence>
<dbReference type="EMBL" id="CAJPWZ010002963">
    <property type="protein sequence ID" value="CAG2249144.1"/>
    <property type="molecule type" value="Genomic_DNA"/>
</dbReference>
<reference evidence="2" key="1">
    <citation type="submission" date="2021-03" db="EMBL/GenBank/DDBJ databases">
        <authorList>
            <person name="Bekaert M."/>
        </authorList>
    </citation>
    <scope>NUCLEOTIDE SEQUENCE</scope>
</reference>
<evidence type="ECO:0000313" key="2">
    <source>
        <dbReference type="EMBL" id="CAG2249144.1"/>
    </source>
</evidence>
<dbReference type="Proteomes" id="UP000683360">
    <property type="component" value="Unassembled WGS sequence"/>
</dbReference>
<keyword evidence="3" id="KW-1185">Reference proteome</keyword>
<evidence type="ECO:0000256" key="1">
    <source>
        <dbReference type="SAM" id="MobiDB-lite"/>
    </source>
</evidence>
<accession>A0A8S3UYY9</accession>
<feature type="compositionally biased region" description="Basic and acidic residues" evidence="1">
    <location>
        <begin position="129"/>
        <end position="162"/>
    </location>
</feature>
<sequence length="168" mass="19375">MSLDAKDYIKRFMECQQTNKRTKTSTAEIQPAECPKRTWQTIAIDLVRPYNDEKGQPLSSNVLAKNQRRKKHLGKSLWLGPFKTTSIPRVCTMKLEDKHGDPVGTYRQHNLKKYCPPTETVTSDQQENDNDKHEESDGDKTDENNNTETHHEVENKSNERESSTNSVQ</sequence>
<comment type="caution">
    <text evidence="2">The sequence shown here is derived from an EMBL/GenBank/DDBJ whole genome shotgun (WGS) entry which is preliminary data.</text>
</comment>
<organism evidence="2 3">
    <name type="scientific">Mytilus edulis</name>
    <name type="common">Blue mussel</name>
    <dbReference type="NCBI Taxonomy" id="6550"/>
    <lineage>
        <taxon>Eukaryota</taxon>
        <taxon>Metazoa</taxon>
        <taxon>Spiralia</taxon>
        <taxon>Lophotrochozoa</taxon>
        <taxon>Mollusca</taxon>
        <taxon>Bivalvia</taxon>
        <taxon>Autobranchia</taxon>
        <taxon>Pteriomorphia</taxon>
        <taxon>Mytilida</taxon>
        <taxon>Mytiloidea</taxon>
        <taxon>Mytilidae</taxon>
        <taxon>Mytilinae</taxon>
        <taxon>Mytilus</taxon>
    </lineage>
</organism>